<reference evidence="2 3" key="1">
    <citation type="journal article" date="2020" name="Cell">
        <title>Large-Scale Comparative Analyses of Tick Genomes Elucidate Their Genetic Diversity and Vector Capacities.</title>
        <authorList>
            <consortium name="Tick Genome and Microbiome Consortium (TIGMIC)"/>
            <person name="Jia N."/>
            <person name="Wang J."/>
            <person name="Shi W."/>
            <person name="Du L."/>
            <person name="Sun Y."/>
            <person name="Zhan W."/>
            <person name="Jiang J.F."/>
            <person name="Wang Q."/>
            <person name="Zhang B."/>
            <person name="Ji P."/>
            <person name="Bell-Sakyi L."/>
            <person name="Cui X.M."/>
            <person name="Yuan T.T."/>
            <person name="Jiang B.G."/>
            <person name="Yang W.F."/>
            <person name="Lam T.T."/>
            <person name="Chang Q.C."/>
            <person name="Ding S.J."/>
            <person name="Wang X.J."/>
            <person name="Zhu J.G."/>
            <person name="Ruan X.D."/>
            <person name="Zhao L."/>
            <person name="Wei J.T."/>
            <person name="Ye R.Z."/>
            <person name="Que T.C."/>
            <person name="Du C.H."/>
            <person name="Zhou Y.H."/>
            <person name="Cheng J.X."/>
            <person name="Dai P.F."/>
            <person name="Guo W.B."/>
            <person name="Han X.H."/>
            <person name="Huang E.J."/>
            <person name="Li L.F."/>
            <person name="Wei W."/>
            <person name="Gao Y.C."/>
            <person name="Liu J.Z."/>
            <person name="Shao H.Z."/>
            <person name="Wang X."/>
            <person name="Wang C.C."/>
            <person name="Yang T.C."/>
            <person name="Huo Q.B."/>
            <person name="Li W."/>
            <person name="Chen H.Y."/>
            <person name="Chen S.E."/>
            <person name="Zhou L.G."/>
            <person name="Ni X.B."/>
            <person name="Tian J.H."/>
            <person name="Sheng Y."/>
            <person name="Liu T."/>
            <person name="Pan Y.S."/>
            <person name="Xia L.Y."/>
            <person name="Li J."/>
            <person name="Zhao F."/>
            <person name="Cao W.C."/>
        </authorList>
    </citation>
    <scope>NUCLEOTIDE SEQUENCE [LARGE SCALE GENOMIC DNA]</scope>
    <source>
        <strain evidence="2">HaeL-2018</strain>
    </source>
</reference>
<evidence type="ECO:0000256" key="1">
    <source>
        <dbReference type="ARBA" id="ARBA00022441"/>
    </source>
</evidence>
<dbReference type="EMBL" id="JABSTR010000004">
    <property type="protein sequence ID" value="KAH9368494.1"/>
    <property type="molecule type" value="Genomic_DNA"/>
</dbReference>
<dbReference type="OMA" id="DWYSAST"/>
<keyword evidence="3" id="KW-1185">Reference proteome</keyword>
<proteinExistence type="predicted"/>
<name>A0A9J6FQK8_HAELO</name>
<accession>A0A9J6FQK8</accession>
<sequence length="68" mass="7296">MRPMKLTRSTFTVEPLGGDIYVIGSFDGVGLAAEVDWYSASTDTWNVVAPPNGPLSATLLCLYRLSSS</sequence>
<dbReference type="SUPFAM" id="SSF117281">
    <property type="entry name" value="Kelch motif"/>
    <property type="match status" value="1"/>
</dbReference>
<dbReference type="Pfam" id="PF01344">
    <property type="entry name" value="Kelch_1"/>
    <property type="match status" value="1"/>
</dbReference>
<comment type="caution">
    <text evidence="2">The sequence shown here is derived from an EMBL/GenBank/DDBJ whole genome shotgun (WGS) entry which is preliminary data.</text>
</comment>
<dbReference type="Proteomes" id="UP000821853">
    <property type="component" value="Chromosome 2"/>
</dbReference>
<keyword evidence="1" id="KW-0880">Kelch repeat</keyword>
<gene>
    <name evidence="2" type="ORF">HPB48_018706</name>
</gene>
<dbReference type="InterPro" id="IPR015915">
    <property type="entry name" value="Kelch-typ_b-propeller"/>
</dbReference>
<dbReference type="InterPro" id="IPR006652">
    <property type="entry name" value="Kelch_1"/>
</dbReference>
<evidence type="ECO:0008006" key="4">
    <source>
        <dbReference type="Google" id="ProtNLM"/>
    </source>
</evidence>
<evidence type="ECO:0000313" key="2">
    <source>
        <dbReference type="EMBL" id="KAH9368494.1"/>
    </source>
</evidence>
<dbReference type="Gene3D" id="2.120.10.80">
    <property type="entry name" value="Kelch-type beta propeller"/>
    <property type="match status" value="1"/>
</dbReference>
<dbReference type="AlphaFoldDB" id="A0A9J6FQK8"/>
<evidence type="ECO:0000313" key="3">
    <source>
        <dbReference type="Proteomes" id="UP000821853"/>
    </source>
</evidence>
<organism evidence="2 3">
    <name type="scientific">Haemaphysalis longicornis</name>
    <name type="common">Bush tick</name>
    <dbReference type="NCBI Taxonomy" id="44386"/>
    <lineage>
        <taxon>Eukaryota</taxon>
        <taxon>Metazoa</taxon>
        <taxon>Ecdysozoa</taxon>
        <taxon>Arthropoda</taxon>
        <taxon>Chelicerata</taxon>
        <taxon>Arachnida</taxon>
        <taxon>Acari</taxon>
        <taxon>Parasitiformes</taxon>
        <taxon>Ixodida</taxon>
        <taxon>Ixodoidea</taxon>
        <taxon>Ixodidae</taxon>
        <taxon>Haemaphysalinae</taxon>
        <taxon>Haemaphysalis</taxon>
    </lineage>
</organism>
<dbReference type="VEuPathDB" id="VectorBase:HLOH_054029"/>
<protein>
    <recommendedName>
        <fullName evidence="4">Kelch repeat protein</fullName>
    </recommendedName>
</protein>